<evidence type="ECO:0000313" key="3">
    <source>
        <dbReference type="Proteomes" id="UP000215902"/>
    </source>
</evidence>
<sequence length="96" mass="10312">MRQRRFAMASLPPYVPASTEQPADRGGGDHSAASPGPLNRAESPLTAAGSSRLRQRRNAVYCRPPELDRLLGLPAGAWVADLLTDDRTESAEEAGR</sequence>
<organism evidence="2 3">
    <name type="scientific">Macrostomum lignano</name>
    <dbReference type="NCBI Taxonomy" id="282301"/>
    <lineage>
        <taxon>Eukaryota</taxon>
        <taxon>Metazoa</taxon>
        <taxon>Spiralia</taxon>
        <taxon>Lophotrochozoa</taxon>
        <taxon>Platyhelminthes</taxon>
        <taxon>Rhabditophora</taxon>
        <taxon>Macrostomorpha</taxon>
        <taxon>Macrostomida</taxon>
        <taxon>Macrostomidae</taxon>
        <taxon>Macrostomum</taxon>
    </lineage>
</organism>
<dbReference type="EMBL" id="NIVC01000740">
    <property type="protein sequence ID" value="PAA77461.1"/>
    <property type="molecule type" value="Genomic_DNA"/>
</dbReference>
<accession>A0A267FUJ7</accession>
<evidence type="ECO:0000256" key="1">
    <source>
        <dbReference type="SAM" id="MobiDB-lite"/>
    </source>
</evidence>
<gene>
    <name evidence="2" type="ORF">BOX15_Mlig017159g3</name>
</gene>
<keyword evidence="3" id="KW-1185">Reference proteome</keyword>
<proteinExistence type="predicted"/>
<name>A0A267FUJ7_9PLAT</name>
<dbReference type="Proteomes" id="UP000215902">
    <property type="component" value="Unassembled WGS sequence"/>
</dbReference>
<dbReference type="AlphaFoldDB" id="A0A267FUJ7"/>
<protein>
    <submittedName>
        <fullName evidence="2">Uncharacterized protein</fullName>
    </submittedName>
</protein>
<evidence type="ECO:0000313" key="2">
    <source>
        <dbReference type="EMBL" id="PAA77461.1"/>
    </source>
</evidence>
<reference evidence="2 3" key="1">
    <citation type="submission" date="2017-06" db="EMBL/GenBank/DDBJ databases">
        <title>A platform for efficient transgenesis in Macrostomum lignano, a flatworm model organism for stem cell research.</title>
        <authorList>
            <person name="Berezikov E."/>
        </authorList>
    </citation>
    <scope>NUCLEOTIDE SEQUENCE [LARGE SCALE GENOMIC DNA]</scope>
    <source>
        <strain evidence="2">DV1</strain>
        <tissue evidence="2">Whole organism</tissue>
    </source>
</reference>
<comment type="caution">
    <text evidence="2">The sequence shown here is derived from an EMBL/GenBank/DDBJ whole genome shotgun (WGS) entry which is preliminary data.</text>
</comment>
<feature type="region of interest" description="Disordered" evidence="1">
    <location>
        <begin position="1"/>
        <end position="57"/>
    </location>
</feature>